<feature type="region of interest" description="Disordered" evidence="1">
    <location>
        <begin position="213"/>
        <end position="233"/>
    </location>
</feature>
<dbReference type="AlphaFoldDB" id="A0A835T5K8"/>
<reference evidence="2" key="1">
    <citation type="journal article" date="2020" name="bioRxiv">
        <title>Comparative genomics of Chlamydomonas.</title>
        <authorList>
            <person name="Craig R.J."/>
            <person name="Hasan A.R."/>
            <person name="Ness R.W."/>
            <person name="Keightley P.D."/>
        </authorList>
    </citation>
    <scope>NUCLEOTIDE SEQUENCE</scope>
    <source>
        <strain evidence="2">CCAP 11/173</strain>
    </source>
</reference>
<evidence type="ECO:0000313" key="3">
    <source>
        <dbReference type="Proteomes" id="UP000613740"/>
    </source>
</evidence>
<gene>
    <name evidence="2" type="ORF">HYH02_011471</name>
</gene>
<dbReference type="Proteomes" id="UP000613740">
    <property type="component" value="Unassembled WGS sequence"/>
</dbReference>
<feature type="compositionally biased region" description="Low complexity" evidence="1">
    <location>
        <begin position="142"/>
        <end position="155"/>
    </location>
</feature>
<protein>
    <submittedName>
        <fullName evidence="2">Uncharacterized protein</fullName>
    </submittedName>
</protein>
<name>A0A835T5K8_9CHLO</name>
<organism evidence="2 3">
    <name type="scientific">Chlamydomonas schloesseri</name>
    <dbReference type="NCBI Taxonomy" id="2026947"/>
    <lineage>
        <taxon>Eukaryota</taxon>
        <taxon>Viridiplantae</taxon>
        <taxon>Chlorophyta</taxon>
        <taxon>core chlorophytes</taxon>
        <taxon>Chlorophyceae</taxon>
        <taxon>CS clade</taxon>
        <taxon>Chlamydomonadales</taxon>
        <taxon>Chlamydomonadaceae</taxon>
        <taxon>Chlamydomonas</taxon>
    </lineage>
</organism>
<comment type="caution">
    <text evidence="2">The sequence shown here is derived from an EMBL/GenBank/DDBJ whole genome shotgun (WGS) entry which is preliminary data.</text>
</comment>
<feature type="region of interest" description="Disordered" evidence="1">
    <location>
        <begin position="97"/>
        <end position="168"/>
    </location>
</feature>
<proteinExistence type="predicted"/>
<accession>A0A835T5K8</accession>
<evidence type="ECO:0000256" key="1">
    <source>
        <dbReference type="SAM" id="MobiDB-lite"/>
    </source>
</evidence>
<keyword evidence="3" id="KW-1185">Reference proteome</keyword>
<dbReference type="EMBL" id="JAEHOD010000049">
    <property type="protein sequence ID" value="KAG2436533.1"/>
    <property type="molecule type" value="Genomic_DNA"/>
</dbReference>
<sequence>MLRDQELDAETVEQINTDIVPGLQLVQRTHYQALASKKAADVKAMLAAAVKGKAAELAAATTSEAAKRSHEELAESVEERRRVRAKTAAKPAIDFGSQSLMALPDPFGADGDGGDLPPLPPGAEGVEEEDGDVRLPLPPPQAQQQEQQQQQQVPLALPPAPQQPAQQGSVAAMAAAAGLAVAEQGRVKLAVSRIDAGLMGLGVGAGVQPMARVGSQPLPGSEAPGAVPMNMSQ</sequence>
<evidence type="ECO:0000313" key="2">
    <source>
        <dbReference type="EMBL" id="KAG2436533.1"/>
    </source>
</evidence>